<evidence type="ECO:0000313" key="3">
    <source>
        <dbReference type="Proteomes" id="UP000663288"/>
    </source>
</evidence>
<dbReference type="KEGG" id="vg:77945691"/>
<evidence type="ECO:0000313" key="2">
    <source>
        <dbReference type="EMBL" id="QPB08092.1"/>
    </source>
</evidence>
<dbReference type="EMBL" id="MW117966">
    <property type="protein sequence ID" value="QPB08092.1"/>
    <property type="molecule type" value="Genomic_DNA"/>
</dbReference>
<sequence>MSSPKIQLNALDGSLWYKNRVEKLTEEELAAVKESAGEFWWTDNDQITLLTINFDGSYVCERRKRVWSYRNGTHTYTNYKFVEPSETQVLELSNKLLKKFEDLRIKRLKTEADKLSGVLASEYNGLISNFKSMRNRMLVDTDWSQLADAPLSDDDKALYRAFRQYLRDMPEDPAWMSNDVFQVDFPITPKVYLQRDPNREVEYLSVPAHFENQAALRAKYNLARVYRHLGLPGLHISDEEWETAGYEVLTANLNKYLAKINQDLEFKIQFKTIEEDRPDNYGEVTGHQTQVTIDELNKDFS</sequence>
<dbReference type="Proteomes" id="UP000663288">
    <property type="component" value="Segment"/>
</dbReference>
<feature type="domain" description="Phage tail assembly chaperone-like" evidence="1">
    <location>
        <begin position="131"/>
        <end position="175"/>
    </location>
</feature>
<dbReference type="RefSeq" id="YP_010669508.1">
    <property type="nucleotide sequence ID" value="NC_070961.1"/>
</dbReference>
<keyword evidence="3" id="KW-1185">Reference proteome</keyword>
<reference evidence="2" key="1">
    <citation type="submission" date="2020-10" db="EMBL/GenBank/DDBJ databases">
        <title>The Isolation and Genome Sequence of a Novel Cyanophage S-H9-1 from the Yellow Sea, China.</title>
        <authorList>
            <person name="Jiang T."/>
        </authorList>
    </citation>
    <scope>NUCLEOTIDE SEQUENCE</scope>
</reference>
<dbReference type="Gene3D" id="6.10.140.1310">
    <property type="match status" value="1"/>
</dbReference>
<name>A0A873WGM6_9CAUD</name>
<dbReference type="InterPro" id="IPR031893">
    <property type="entry name" value="Phage_tail_APC"/>
</dbReference>
<protein>
    <recommendedName>
        <fullName evidence="1">Phage tail assembly chaperone-like domain-containing protein</fullName>
    </recommendedName>
</protein>
<proteinExistence type="predicted"/>
<dbReference type="Pfam" id="PF16778">
    <property type="entry name" value="Phage_tail_APC"/>
    <property type="match status" value="1"/>
</dbReference>
<organism evidence="2 3">
    <name type="scientific">Synechococcus phage S-H9-1</name>
    <dbReference type="NCBI Taxonomy" id="2783674"/>
    <lineage>
        <taxon>Viruses</taxon>
        <taxon>Duplodnaviria</taxon>
        <taxon>Heunggongvirae</taxon>
        <taxon>Uroviricota</taxon>
        <taxon>Caudoviricetes</taxon>
        <taxon>Pantevenvirales</taxon>
        <taxon>Kyanoviridae</taxon>
        <taxon>Scyllavirus</taxon>
        <taxon>Scyllavirus aitchnine</taxon>
    </lineage>
</organism>
<dbReference type="GeneID" id="77945691"/>
<accession>A0A873WGM6</accession>
<evidence type="ECO:0000259" key="1">
    <source>
        <dbReference type="Pfam" id="PF16778"/>
    </source>
</evidence>